<evidence type="ECO:0000313" key="19">
    <source>
        <dbReference type="Proteomes" id="UP000013232"/>
    </source>
</evidence>
<dbReference type="EC" id="2.7.1.156" evidence="8"/>
<dbReference type="UniPathway" id="UPA00148">
    <property type="reaction ID" value="UER00236"/>
</dbReference>
<dbReference type="PANTHER" id="PTHR34848:SF1">
    <property type="entry name" value="BIFUNCTIONAL ADENOSYLCOBALAMIN BIOSYNTHESIS PROTEIN COBU"/>
    <property type="match status" value="1"/>
</dbReference>
<evidence type="ECO:0000256" key="17">
    <source>
        <dbReference type="ARBA" id="ARBA00030571"/>
    </source>
</evidence>
<dbReference type="Proteomes" id="UP000013232">
    <property type="component" value="Unassembled WGS sequence"/>
</dbReference>
<dbReference type="PANTHER" id="PTHR34848">
    <property type="match status" value="1"/>
</dbReference>
<keyword evidence="14" id="KW-0067">ATP-binding</keyword>
<evidence type="ECO:0000256" key="1">
    <source>
        <dbReference type="ARBA" id="ARBA00000312"/>
    </source>
</evidence>
<comment type="catalytic activity">
    <reaction evidence="2">
        <text>adenosylcob(III)inamide phosphate + GTP + H(+) = adenosylcob(III)inamide-GDP + diphosphate</text>
        <dbReference type="Rhea" id="RHEA:22712"/>
        <dbReference type="ChEBI" id="CHEBI:15378"/>
        <dbReference type="ChEBI" id="CHEBI:33019"/>
        <dbReference type="ChEBI" id="CHEBI:37565"/>
        <dbReference type="ChEBI" id="CHEBI:58502"/>
        <dbReference type="ChEBI" id="CHEBI:60487"/>
        <dbReference type="EC" id="2.7.7.62"/>
    </reaction>
</comment>
<evidence type="ECO:0000256" key="4">
    <source>
        <dbReference type="ARBA" id="ARBA00003889"/>
    </source>
</evidence>
<dbReference type="EC" id="2.7.7.62" evidence="9"/>
<dbReference type="GO" id="GO:0009236">
    <property type="term" value="P:cobalamin biosynthetic process"/>
    <property type="evidence" value="ECO:0007669"/>
    <property type="project" value="UniProtKB-UniPathway"/>
</dbReference>
<comment type="catalytic activity">
    <reaction evidence="1">
        <text>adenosylcob(III)inamide + ATP = adenosylcob(III)inamide phosphate + ADP + H(+)</text>
        <dbReference type="Rhea" id="RHEA:15769"/>
        <dbReference type="ChEBI" id="CHEBI:2480"/>
        <dbReference type="ChEBI" id="CHEBI:15378"/>
        <dbReference type="ChEBI" id="CHEBI:30616"/>
        <dbReference type="ChEBI" id="CHEBI:58502"/>
        <dbReference type="ChEBI" id="CHEBI:456216"/>
        <dbReference type="EC" id="2.7.1.156"/>
    </reaction>
</comment>
<evidence type="ECO:0000256" key="13">
    <source>
        <dbReference type="ARBA" id="ARBA00022777"/>
    </source>
</evidence>
<keyword evidence="19" id="KW-1185">Reference proteome</keyword>
<evidence type="ECO:0000256" key="16">
    <source>
        <dbReference type="ARBA" id="ARBA00029570"/>
    </source>
</evidence>
<keyword evidence="13" id="KW-0418">Kinase</keyword>
<evidence type="ECO:0000256" key="15">
    <source>
        <dbReference type="ARBA" id="ARBA00023134"/>
    </source>
</evidence>
<dbReference type="Gene3D" id="3.40.50.300">
    <property type="entry name" value="P-loop containing nucleotide triphosphate hydrolases"/>
    <property type="match status" value="1"/>
</dbReference>
<evidence type="ECO:0000256" key="6">
    <source>
        <dbReference type="ARBA" id="ARBA00005159"/>
    </source>
</evidence>
<keyword evidence="15" id="KW-0342">GTP-binding</keyword>
<proteinExistence type="inferred from homology"/>
<dbReference type="EMBL" id="AMXE01000051">
    <property type="protein sequence ID" value="ENO86651.1"/>
    <property type="molecule type" value="Genomic_DNA"/>
</dbReference>
<dbReference type="Pfam" id="PF02283">
    <property type="entry name" value="CobU"/>
    <property type="match status" value="1"/>
</dbReference>
<organism evidence="18 19">
    <name type="scientific">Thauera linaloolentis (strain DSM 12138 / JCM 21573 / CCUG 41526 / CIP 105981 / IAM 15112 / NBRC 102519 / 47Lol)</name>
    <dbReference type="NCBI Taxonomy" id="1123367"/>
    <lineage>
        <taxon>Bacteria</taxon>
        <taxon>Pseudomonadati</taxon>
        <taxon>Pseudomonadota</taxon>
        <taxon>Betaproteobacteria</taxon>
        <taxon>Rhodocyclales</taxon>
        <taxon>Zoogloeaceae</taxon>
        <taxon>Thauera</taxon>
    </lineage>
</organism>
<reference evidence="18 19" key="1">
    <citation type="submission" date="2012-09" db="EMBL/GenBank/DDBJ databases">
        <title>Draft Genome Sequences of 6 Strains from Genus Thauera.</title>
        <authorList>
            <person name="Liu B."/>
            <person name="Shapleigh J.P."/>
            <person name="Frostegard A.H."/>
        </authorList>
    </citation>
    <scope>NUCLEOTIDE SEQUENCE [LARGE SCALE GENOMIC DNA]</scope>
    <source>
        <strain evidence="19">47Lol / DSM 12138</strain>
    </source>
</reference>
<dbReference type="SUPFAM" id="SSF52540">
    <property type="entry name" value="P-loop containing nucleoside triphosphate hydrolases"/>
    <property type="match status" value="1"/>
</dbReference>
<feature type="non-terminal residue" evidence="18">
    <location>
        <position position="44"/>
    </location>
</feature>
<comment type="similarity">
    <text evidence="7">Belongs to the CobU/CobP family.</text>
</comment>
<comment type="function">
    <text evidence="4">Catalyzes ATP-dependent phosphorylation of adenosylcobinamide and addition of GMP to adenosylcobinamide phosphate.</text>
</comment>
<evidence type="ECO:0000256" key="8">
    <source>
        <dbReference type="ARBA" id="ARBA00012016"/>
    </source>
</evidence>
<evidence type="ECO:0000256" key="9">
    <source>
        <dbReference type="ARBA" id="ARBA00012523"/>
    </source>
</evidence>
<evidence type="ECO:0000256" key="2">
    <source>
        <dbReference type="ARBA" id="ARBA00000711"/>
    </source>
</evidence>
<gene>
    <name evidence="18" type="ORF">C666_12805</name>
</gene>
<dbReference type="InterPro" id="IPR003203">
    <property type="entry name" value="CobU/CobP"/>
</dbReference>
<dbReference type="InterPro" id="IPR027417">
    <property type="entry name" value="P-loop_NTPase"/>
</dbReference>
<keyword evidence="11 18" id="KW-0808">Transferase</keyword>
<evidence type="ECO:0000256" key="7">
    <source>
        <dbReference type="ARBA" id="ARBA00007490"/>
    </source>
</evidence>
<keyword evidence="18" id="KW-0548">Nucleotidyltransferase</keyword>
<keyword evidence="12" id="KW-0547">Nucleotide-binding</keyword>
<accession>N6XXW2</accession>
<evidence type="ECO:0000256" key="12">
    <source>
        <dbReference type="ARBA" id="ARBA00022741"/>
    </source>
</evidence>
<evidence type="ECO:0000256" key="3">
    <source>
        <dbReference type="ARBA" id="ARBA00001522"/>
    </source>
</evidence>
<dbReference type="GO" id="GO:0008820">
    <property type="term" value="F:cobinamide phosphate guanylyltransferase activity"/>
    <property type="evidence" value="ECO:0007669"/>
    <property type="project" value="UniProtKB-EC"/>
</dbReference>
<evidence type="ECO:0000256" key="14">
    <source>
        <dbReference type="ARBA" id="ARBA00022840"/>
    </source>
</evidence>
<evidence type="ECO:0000256" key="11">
    <source>
        <dbReference type="ARBA" id="ARBA00022679"/>
    </source>
</evidence>
<comment type="catalytic activity">
    <reaction evidence="3">
        <text>adenosylcob(III)inamide + GTP = adenosylcob(III)inamide phosphate + GDP + H(+)</text>
        <dbReference type="Rhea" id="RHEA:15765"/>
        <dbReference type="ChEBI" id="CHEBI:2480"/>
        <dbReference type="ChEBI" id="CHEBI:15378"/>
        <dbReference type="ChEBI" id="CHEBI:37565"/>
        <dbReference type="ChEBI" id="CHEBI:58189"/>
        <dbReference type="ChEBI" id="CHEBI:58502"/>
        <dbReference type="EC" id="2.7.1.156"/>
    </reaction>
</comment>
<evidence type="ECO:0000313" key="18">
    <source>
        <dbReference type="EMBL" id="ENO86651.1"/>
    </source>
</evidence>
<comment type="caution">
    <text evidence="18">The sequence shown here is derived from an EMBL/GenBank/DDBJ whole genome shotgun (WGS) entry which is preliminary data.</text>
</comment>
<comment type="pathway">
    <text evidence="5">Cofactor biosynthesis; adenosylcobalamin biosynthesis; adenosylcobalamin from cob(II)yrinate a,c-diamide: step 6/7.</text>
</comment>
<keyword evidence="10" id="KW-0169">Cobalamin biosynthesis</keyword>
<comment type="pathway">
    <text evidence="6">Cofactor biosynthesis; adenosylcobalamin biosynthesis; adenosylcobalamin from cob(II)yrinate a,c-diamide: step 5/7.</text>
</comment>
<dbReference type="AlphaFoldDB" id="N6XXW2"/>
<evidence type="ECO:0000256" key="10">
    <source>
        <dbReference type="ARBA" id="ARBA00022573"/>
    </source>
</evidence>
<protein>
    <recommendedName>
        <fullName evidence="16">Adenosylcobinamide kinase</fullName>
        <ecNumber evidence="8">2.7.1.156</ecNumber>
        <ecNumber evidence="9">2.7.7.62</ecNumber>
    </recommendedName>
    <alternativeName>
        <fullName evidence="17">Adenosylcobinamide-phosphate guanylyltransferase</fullName>
    </alternativeName>
</protein>
<dbReference type="GO" id="GO:0005525">
    <property type="term" value="F:GTP binding"/>
    <property type="evidence" value="ECO:0007669"/>
    <property type="project" value="UniProtKB-KW"/>
</dbReference>
<dbReference type="eggNOG" id="COG2087">
    <property type="taxonomic scope" value="Bacteria"/>
</dbReference>
<sequence length="44" mass="4524">MTYELILGGARSGKSREAERRAAASGLAVTVIATAEALDDEMAA</sequence>
<dbReference type="GO" id="GO:0043752">
    <property type="term" value="F:adenosylcobinamide kinase activity"/>
    <property type="evidence" value="ECO:0007669"/>
    <property type="project" value="UniProtKB-EC"/>
</dbReference>
<name>N6XXW2_THAL4</name>
<evidence type="ECO:0000256" key="5">
    <source>
        <dbReference type="ARBA" id="ARBA00004692"/>
    </source>
</evidence>
<dbReference type="GO" id="GO:0005524">
    <property type="term" value="F:ATP binding"/>
    <property type="evidence" value="ECO:0007669"/>
    <property type="project" value="UniProtKB-KW"/>
</dbReference>